<evidence type="ECO:0008006" key="5">
    <source>
        <dbReference type="Google" id="ProtNLM"/>
    </source>
</evidence>
<comment type="caution">
    <text evidence="3">The sequence shown here is derived from an EMBL/GenBank/DDBJ whole genome shotgun (WGS) entry which is preliminary data.</text>
</comment>
<evidence type="ECO:0000256" key="1">
    <source>
        <dbReference type="SAM" id="Coils"/>
    </source>
</evidence>
<dbReference type="PANTHER" id="PTHR38765">
    <property type="entry name" value="DUF484 DOMAIN-CONTAINING PROTEIN"/>
    <property type="match status" value="1"/>
</dbReference>
<feature type="region of interest" description="Disordered" evidence="2">
    <location>
        <begin position="1"/>
        <end position="30"/>
    </location>
</feature>
<feature type="coiled-coil region" evidence="1">
    <location>
        <begin position="73"/>
        <end position="107"/>
    </location>
</feature>
<name>A0A495RK21_9GAMM</name>
<gene>
    <name evidence="3" type="ORF">DES39_0905</name>
</gene>
<keyword evidence="1" id="KW-0175">Coiled coil</keyword>
<dbReference type="NCBIfam" id="NF008203">
    <property type="entry name" value="PRK10963.1"/>
    <property type="match status" value="1"/>
</dbReference>
<accession>A0A495RK21</accession>
<dbReference type="AlphaFoldDB" id="A0A495RK21"/>
<reference evidence="3 4" key="1">
    <citation type="submission" date="2018-10" db="EMBL/GenBank/DDBJ databases">
        <title>Genomic Encyclopedia of Type Strains, Phase IV (KMG-IV): sequencing the most valuable type-strain genomes for metagenomic binning, comparative biology and taxonomic classification.</title>
        <authorList>
            <person name="Goeker M."/>
        </authorList>
    </citation>
    <scope>NUCLEOTIDE SEQUENCE [LARGE SCALE GENOMIC DNA]</scope>
    <source>
        <strain evidence="3 4">DSM 22228</strain>
    </source>
</reference>
<sequence>MTSQDNHFISNSPSTTKGKASTAKTKKITSKPKKALVTDEVVSQYLIENPGFFVRNAKQIENMHIPHPIRGVISLSEWQLARQRNKIKQLESEITLLMEQASANEKLFESLMLLQNQLLSADNLNDMVGRLNIWAKSLGLVGAYLYLFDDKWQLGAPSSYQHLALSADKFEFIRVRHLQYTAQYLGQLNSTESHLLVPENVYIGSVALSLLGKFGDLGILMFVSRNPYHYQTGQGTLLLEKISEMVPLLISRWITRKP</sequence>
<evidence type="ECO:0000313" key="3">
    <source>
        <dbReference type="EMBL" id="RKS87664.1"/>
    </source>
</evidence>
<evidence type="ECO:0000313" key="4">
    <source>
        <dbReference type="Proteomes" id="UP000278542"/>
    </source>
</evidence>
<dbReference type="InterPro" id="IPR029016">
    <property type="entry name" value="GAF-like_dom_sf"/>
</dbReference>
<dbReference type="Proteomes" id="UP000278542">
    <property type="component" value="Unassembled WGS sequence"/>
</dbReference>
<dbReference type="Gene3D" id="3.30.450.40">
    <property type="match status" value="1"/>
</dbReference>
<feature type="compositionally biased region" description="Low complexity" evidence="2">
    <location>
        <begin position="14"/>
        <end position="23"/>
    </location>
</feature>
<dbReference type="Pfam" id="PF04340">
    <property type="entry name" value="DUF484"/>
    <property type="match status" value="1"/>
</dbReference>
<dbReference type="OrthoDB" id="7065511at2"/>
<proteinExistence type="predicted"/>
<organism evidence="3 4">
    <name type="scientific">Orbus hercynius</name>
    <dbReference type="NCBI Taxonomy" id="593135"/>
    <lineage>
        <taxon>Bacteria</taxon>
        <taxon>Pseudomonadati</taxon>
        <taxon>Pseudomonadota</taxon>
        <taxon>Gammaproteobacteria</taxon>
        <taxon>Orbales</taxon>
        <taxon>Orbaceae</taxon>
        <taxon>Orbus</taxon>
    </lineage>
</organism>
<dbReference type="EMBL" id="RBWY01000001">
    <property type="protein sequence ID" value="RKS87664.1"/>
    <property type="molecule type" value="Genomic_DNA"/>
</dbReference>
<dbReference type="InterPro" id="IPR007435">
    <property type="entry name" value="DUF484"/>
</dbReference>
<dbReference type="PANTHER" id="PTHR38765:SF1">
    <property type="entry name" value="DUF484 DOMAIN-CONTAINING PROTEIN"/>
    <property type="match status" value="1"/>
</dbReference>
<evidence type="ECO:0000256" key="2">
    <source>
        <dbReference type="SAM" id="MobiDB-lite"/>
    </source>
</evidence>
<keyword evidence="4" id="KW-1185">Reference proteome</keyword>
<feature type="compositionally biased region" description="Polar residues" evidence="2">
    <location>
        <begin position="1"/>
        <end position="13"/>
    </location>
</feature>
<protein>
    <recommendedName>
        <fullName evidence="5">DUF484 family protein</fullName>
    </recommendedName>
</protein>